<sequence length="379" mass="41514">MTEQHSRNSQYGVVSRRSLLQSTAALLSLPLITNSTVAVAGEKLAGSGEVVIYSYGGSFTDGVRRHVYAPFTKATGIKVVDVTGDAAESQIKAMHQAGRVDWDVALVTAPAYPEMDEVGTFEPIDYSLWDDEALNGVSESDRLKDAVVAIRNGRLLVYDERAFPKGGPKNWADFWNVKEFPGPRGLDGSLGYANMMFALMADGVAHKDLWPLTDDKVDRALKKLEEIKPHITKWWMAGGEPIQLLINREYAMTSAYDGRALVALQQGAPLRMVWDGATIGLNYWTVIKGGPNTANAQKFIAFVNRAEIAAGFTQGGGYPGPNPNQLKYVPANLAPLISINPENAAKTVKPDMAWALAKHPDGKTNFDHVQERWLAWRAQ</sequence>
<evidence type="ECO:0000256" key="6">
    <source>
        <dbReference type="SAM" id="SignalP"/>
    </source>
</evidence>
<feature type="chain" id="PRO_5047447720" evidence="6">
    <location>
        <begin position="41"/>
        <end position="379"/>
    </location>
</feature>
<accession>A0ABS4A1V6</accession>
<keyword evidence="5" id="KW-0574">Periplasm</keyword>
<proteinExistence type="inferred from homology"/>
<name>A0ABS4A1V6_9BRAD</name>
<gene>
    <name evidence="7" type="ORF">JWS04_25620</name>
</gene>
<reference evidence="7 8" key="1">
    <citation type="submission" date="2021-03" db="EMBL/GenBank/DDBJ databases">
        <title>Genome Sequence of Bradyrhizobium vignae strain ISRA400.</title>
        <authorList>
            <person name="Tisa L.S."/>
            <person name="Svistoonoff S."/>
            <person name="Hocher V."/>
            <person name="Fall S."/>
            <person name="Zaiya A."/>
            <person name="Naing D."/>
            <person name="Niang N."/>
            <person name="Diouf A."/>
            <person name="Dasylva M.C."/>
            <person name="Toure O."/>
            <person name="Gueye M."/>
            <person name="Gully D."/>
            <person name="Tisseyre P."/>
            <person name="Simpson S."/>
            <person name="Morris K."/>
            <person name="Thomas W.K."/>
        </authorList>
    </citation>
    <scope>NUCLEOTIDE SEQUENCE [LARGE SCALE GENOMIC DNA]</scope>
    <source>
        <strain evidence="7 8">ISRA400</strain>
    </source>
</reference>
<dbReference type="PANTHER" id="PTHR30006:SF3">
    <property type="entry name" value="THIAMINE-BINDING PERIPLASMIC PROTEIN"/>
    <property type="match status" value="1"/>
</dbReference>
<evidence type="ECO:0000256" key="1">
    <source>
        <dbReference type="ARBA" id="ARBA00004418"/>
    </source>
</evidence>
<dbReference type="PANTHER" id="PTHR30006">
    <property type="entry name" value="THIAMINE-BINDING PERIPLASMIC PROTEIN-RELATED"/>
    <property type="match status" value="1"/>
</dbReference>
<evidence type="ECO:0000313" key="8">
    <source>
        <dbReference type="Proteomes" id="UP000669317"/>
    </source>
</evidence>
<comment type="caution">
    <text evidence="7">The sequence shown here is derived from an EMBL/GenBank/DDBJ whole genome shotgun (WGS) entry which is preliminary data.</text>
</comment>
<dbReference type="SUPFAM" id="SSF53850">
    <property type="entry name" value="Periplasmic binding protein-like II"/>
    <property type="match status" value="1"/>
</dbReference>
<dbReference type="PROSITE" id="PS51318">
    <property type="entry name" value="TAT"/>
    <property type="match status" value="1"/>
</dbReference>
<comment type="similarity">
    <text evidence="2">Belongs to the bacterial solute-binding protein 1 family.</text>
</comment>
<keyword evidence="3" id="KW-0813">Transport</keyword>
<feature type="signal peptide" evidence="6">
    <location>
        <begin position="1"/>
        <end position="40"/>
    </location>
</feature>
<comment type="subcellular location">
    <subcellularLocation>
        <location evidence="1">Periplasm</location>
    </subcellularLocation>
</comment>
<dbReference type="RefSeq" id="WP_209296002.1">
    <property type="nucleotide sequence ID" value="NZ_JAGIKT010000063.1"/>
</dbReference>
<dbReference type="InterPro" id="IPR006311">
    <property type="entry name" value="TAT_signal"/>
</dbReference>
<evidence type="ECO:0000256" key="4">
    <source>
        <dbReference type="ARBA" id="ARBA00022729"/>
    </source>
</evidence>
<organism evidence="7 8">
    <name type="scientific">Bradyrhizobium vignae</name>
    <dbReference type="NCBI Taxonomy" id="1549949"/>
    <lineage>
        <taxon>Bacteria</taxon>
        <taxon>Pseudomonadati</taxon>
        <taxon>Pseudomonadota</taxon>
        <taxon>Alphaproteobacteria</taxon>
        <taxon>Hyphomicrobiales</taxon>
        <taxon>Nitrobacteraceae</taxon>
        <taxon>Bradyrhizobium</taxon>
    </lineage>
</organism>
<dbReference type="EMBL" id="JAGIKT010000063">
    <property type="protein sequence ID" value="MBP0114397.1"/>
    <property type="molecule type" value="Genomic_DNA"/>
</dbReference>
<protein>
    <submittedName>
        <fullName evidence="7">ABC transporter substrate-binding protein</fullName>
    </submittedName>
</protein>
<keyword evidence="8" id="KW-1185">Reference proteome</keyword>
<evidence type="ECO:0000256" key="5">
    <source>
        <dbReference type="ARBA" id="ARBA00022764"/>
    </source>
</evidence>
<dbReference type="CDD" id="cd13589">
    <property type="entry name" value="PBP2_polyamine_RpCGA009"/>
    <property type="match status" value="1"/>
</dbReference>
<keyword evidence="4 6" id="KW-0732">Signal</keyword>
<dbReference type="Proteomes" id="UP000669317">
    <property type="component" value="Unassembled WGS sequence"/>
</dbReference>
<evidence type="ECO:0000313" key="7">
    <source>
        <dbReference type="EMBL" id="MBP0114397.1"/>
    </source>
</evidence>
<evidence type="ECO:0000256" key="2">
    <source>
        <dbReference type="ARBA" id="ARBA00008520"/>
    </source>
</evidence>
<evidence type="ECO:0000256" key="3">
    <source>
        <dbReference type="ARBA" id="ARBA00022448"/>
    </source>
</evidence>
<dbReference type="Pfam" id="PF13416">
    <property type="entry name" value="SBP_bac_8"/>
    <property type="match status" value="1"/>
</dbReference>
<dbReference type="Gene3D" id="3.40.190.10">
    <property type="entry name" value="Periplasmic binding protein-like II"/>
    <property type="match status" value="2"/>
</dbReference>
<dbReference type="InterPro" id="IPR006059">
    <property type="entry name" value="SBP"/>
</dbReference>